<dbReference type="Proteomes" id="UP000004750">
    <property type="component" value="Unassembled WGS sequence"/>
</dbReference>
<dbReference type="AlphaFoldDB" id="G9ZE36"/>
<accession>G9ZE36</accession>
<dbReference type="STRING" id="797473.HMPREF9080_01019"/>
<protein>
    <submittedName>
        <fullName evidence="1">Uncharacterized protein</fullName>
    </submittedName>
</protein>
<dbReference type="HOGENOM" id="CLU_3286783_0_0_6"/>
<evidence type="ECO:0000313" key="2">
    <source>
        <dbReference type="Proteomes" id="UP000004750"/>
    </source>
</evidence>
<gene>
    <name evidence="1" type="ORF">HMPREF9080_01019</name>
</gene>
<organism evidence="1 2">
    <name type="scientific">Cardiobacterium valvarum F0432</name>
    <dbReference type="NCBI Taxonomy" id="797473"/>
    <lineage>
        <taxon>Bacteria</taxon>
        <taxon>Pseudomonadati</taxon>
        <taxon>Pseudomonadota</taxon>
        <taxon>Gammaproteobacteria</taxon>
        <taxon>Cardiobacteriales</taxon>
        <taxon>Cardiobacteriaceae</taxon>
        <taxon>Cardiobacterium</taxon>
    </lineage>
</organism>
<comment type="caution">
    <text evidence="1">The sequence shown here is derived from an EMBL/GenBank/DDBJ whole genome shotgun (WGS) entry which is preliminary data.</text>
</comment>
<dbReference type="EMBL" id="AGCM01000054">
    <property type="protein sequence ID" value="EHM54908.1"/>
    <property type="molecule type" value="Genomic_DNA"/>
</dbReference>
<name>G9ZE36_9GAMM</name>
<reference evidence="1 2" key="1">
    <citation type="submission" date="2011-08" db="EMBL/GenBank/DDBJ databases">
        <authorList>
            <person name="Weinstock G."/>
            <person name="Sodergren E."/>
            <person name="Clifton S."/>
            <person name="Fulton L."/>
            <person name="Fulton B."/>
            <person name="Courtney L."/>
            <person name="Fronick C."/>
            <person name="Harrison M."/>
            <person name="Strong C."/>
            <person name="Farmer C."/>
            <person name="Delahaunty K."/>
            <person name="Markovic C."/>
            <person name="Hall O."/>
            <person name="Minx P."/>
            <person name="Tomlinson C."/>
            <person name="Mitreva M."/>
            <person name="Hou S."/>
            <person name="Chen J."/>
            <person name="Wollam A."/>
            <person name="Pepin K.H."/>
            <person name="Johnson M."/>
            <person name="Bhonagiri V."/>
            <person name="Zhang X."/>
            <person name="Suruliraj S."/>
            <person name="Warren W."/>
            <person name="Chinwalla A."/>
            <person name="Mardis E.R."/>
            <person name="Wilson R.K."/>
        </authorList>
    </citation>
    <scope>NUCLEOTIDE SEQUENCE [LARGE SCALE GENOMIC DNA]</scope>
    <source>
        <strain evidence="1 2">F0432</strain>
    </source>
</reference>
<proteinExistence type="predicted"/>
<sequence length="40" mass="5037">MSKGGVAWCSWLVAWLHFTRHIDDFENLFWFFKRLWFSDR</sequence>
<evidence type="ECO:0000313" key="1">
    <source>
        <dbReference type="EMBL" id="EHM54908.1"/>
    </source>
</evidence>